<dbReference type="Pfam" id="PF20903">
    <property type="entry name" value="SPL"/>
    <property type="match status" value="1"/>
</dbReference>
<keyword evidence="2" id="KW-1185">Reference proteome</keyword>
<evidence type="ECO:0000313" key="2">
    <source>
        <dbReference type="Proteomes" id="UP000219573"/>
    </source>
</evidence>
<dbReference type="InterPro" id="IPR034559">
    <property type="entry name" value="SPL_Clostridia"/>
</dbReference>
<dbReference type="InterPro" id="IPR023897">
    <property type="entry name" value="SPL_firmicutes"/>
</dbReference>
<dbReference type="OrthoDB" id="9787095at2"/>
<proteinExistence type="predicted"/>
<organism evidence="1 2">
    <name type="scientific">Orenia metallireducens</name>
    <dbReference type="NCBI Taxonomy" id="1413210"/>
    <lineage>
        <taxon>Bacteria</taxon>
        <taxon>Bacillati</taxon>
        <taxon>Bacillota</taxon>
        <taxon>Clostridia</taxon>
        <taxon>Halanaerobiales</taxon>
        <taxon>Halobacteroidaceae</taxon>
        <taxon>Orenia</taxon>
    </lineage>
</organism>
<evidence type="ECO:0000313" key="1">
    <source>
        <dbReference type="EMBL" id="SNY05963.1"/>
    </source>
</evidence>
<keyword evidence="1" id="KW-0456">Lyase</keyword>
<dbReference type="GO" id="GO:1904047">
    <property type="term" value="F:S-adenosyl-L-methionine binding"/>
    <property type="evidence" value="ECO:0007669"/>
    <property type="project" value="InterPro"/>
</dbReference>
<dbReference type="InterPro" id="IPR007197">
    <property type="entry name" value="rSAM"/>
</dbReference>
<sequence length="337" mass="38893">MKLFKPKRVFIEEGALKYSLAQELDDKFKSQGIPVEYIESHNRLNPKEEMSPTALFNWTKETLVVGVKKTLRFQSCQPSADYRLVTNTSCPAKCEYCYLAKSLGSASYLRVYVNIDEILEAVKKHIKKGEGEIVTFEASSSSDPLAVEHLTGSLQQMIDFFAKEEKGRLRVVSKFAFVDKLLDLDHNNHTKFRFSINSNYVIDSFEHLTASLKERIVAANKIQQAGYPLGFIVAPLMLYEGWKEGYKDMLLNLHKELSSPEDEELSFELIMHRFTTKSKNLIEARFPNTKLTLDKERYQHKGFGKYVYPADEAEELKTFMEDNIKELFPQAKIEYFT</sequence>
<accession>A0A285F4I3</accession>
<dbReference type="SUPFAM" id="SSF102114">
    <property type="entry name" value="Radical SAM enzymes"/>
    <property type="match status" value="1"/>
</dbReference>
<dbReference type="Proteomes" id="UP000219573">
    <property type="component" value="Unassembled WGS sequence"/>
</dbReference>
<dbReference type="GO" id="GO:0042601">
    <property type="term" value="C:endospore-forming forespore"/>
    <property type="evidence" value="ECO:0007669"/>
    <property type="project" value="TreeGrafter"/>
</dbReference>
<dbReference type="PANTHER" id="PTHR37822">
    <property type="entry name" value="SPORE PHOTOPRODUCT LYASE-RELATED"/>
    <property type="match status" value="1"/>
</dbReference>
<name>A0A285F4I3_9FIRM</name>
<gene>
    <name evidence="1" type="ORF">SAMN06265827_101187</name>
</gene>
<dbReference type="EMBL" id="OBDZ01000001">
    <property type="protein sequence ID" value="SNY05963.1"/>
    <property type="molecule type" value="Genomic_DNA"/>
</dbReference>
<dbReference type="PANTHER" id="PTHR37822:SF2">
    <property type="entry name" value="SPORE PHOTOPRODUCT LYASE"/>
    <property type="match status" value="1"/>
</dbReference>
<dbReference type="InterPro" id="IPR049539">
    <property type="entry name" value="SPL"/>
</dbReference>
<reference evidence="2" key="1">
    <citation type="submission" date="2017-09" db="EMBL/GenBank/DDBJ databases">
        <authorList>
            <person name="Varghese N."/>
            <person name="Submissions S."/>
        </authorList>
    </citation>
    <scope>NUCLEOTIDE SEQUENCE [LARGE SCALE GENOMIC DNA]</scope>
    <source>
        <strain evidence="2">MSL47</strain>
    </source>
</reference>
<dbReference type="GO" id="GO:0003913">
    <property type="term" value="F:DNA photolyase activity"/>
    <property type="evidence" value="ECO:0007669"/>
    <property type="project" value="InterPro"/>
</dbReference>
<dbReference type="STRING" id="1413210.U472_10545"/>
<dbReference type="Gene3D" id="3.40.50.12110">
    <property type="match status" value="1"/>
</dbReference>
<protein>
    <submittedName>
        <fullName evidence="1">Spore photoproduct lyase</fullName>
    </submittedName>
</protein>
<dbReference type="SFLD" id="SFLDS00029">
    <property type="entry name" value="Radical_SAM"/>
    <property type="match status" value="1"/>
</dbReference>
<dbReference type="Gene3D" id="3.80.30.30">
    <property type="match status" value="1"/>
</dbReference>
<dbReference type="GO" id="GO:0051539">
    <property type="term" value="F:4 iron, 4 sulfur cluster binding"/>
    <property type="evidence" value="ECO:0007669"/>
    <property type="project" value="TreeGrafter"/>
</dbReference>
<dbReference type="RefSeq" id="WP_097016225.1">
    <property type="nucleotide sequence ID" value="NZ_OBDZ01000001.1"/>
</dbReference>
<dbReference type="InterPro" id="IPR058240">
    <property type="entry name" value="rSAM_sf"/>
</dbReference>
<dbReference type="AlphaFoldDB" id="A0A285F4I3"/>
<dbReference type="NCBIfam" id="TIGR04070">
    <property type="entry name" value="photo_TT_lyase"/>
    <property type="match status" value="1"/>
</dbReference>
<dbReference type="SFLD" id="SFLDG01079">
    <property type="entry name" value="spore_photoproduct_lyase_like"/>
    <property type="match status" value="1"/>
</dbReference>
<dbReference type="SFLD" id="SFLDF00412">
    <property type="entry name" value="spore_photoproduct_lyase_2"/>
    <property type="match status" value="1"/>
</dbReference>